<dbReference type="EMBL" id="JABBVZ010000023">
    <property type="protein sequence ID" value="NMP22456.1"/>
    <property type="molecule type" value="Genomic_DNA"/>
</dbReference>
<dbReference type="AlphaFoldDB" id="A0A7Y0Q306"/>
<comment type="similarity">
    <text evidence="1">Belongs to the UPF0111 family.</text>
</comment>
<dbReference type="RefSeq" id="WP_169098780.1">
    <property type="nucleotide sequence ID" value="NZ_JABBVZ010000023.1"/>
</dbReference>
<dbReference type="InterPro" id="IPR018445">
    <property type="entry name" value="Put_Phosphate_transp_reg"/>
</dbReference>
<dbReference type="Proteomes" id="UP000533476">
    <property type="component" value="Unassembled WGS sequence"/>
</dbReference>
<dbReference type="PANTHER" id="PTHR37298">
    <property type="entry name" value="UPF0111 PROTEIN YKAA"/>
    <property type="match status" value="1"/>
</dbReference>
<protein>
    <submittedName>
        <fullName evidence="2">DUF47 family protein</fullName>
    </submittedName>
</protein>
<evidence type="ECO:0000256" key="1">
    <source>
        <dbReference type="ARBA" id="ARBA00008591"/>
    </source>
</evidence>
<dbReference type="InterPro" id="IPR052912">
    <property type="entry name" value="UPF0111_domain"/>
</dbReference>
<evidence type="ECO:0000313" key="3">
    <source>
        <dbReference type="Proteomes" id="UP000533476"/>
    </source>
</evidence>
<evidence type="ECO:0000313" key="2">
    <source>
        <dbReference type="EMBL" id="NMP22456.1"/>
    </source>
</evidence>
<organism evidence="2 3">
    <name type="scientific">Sulfobacillus harzensis</name>
    <dbReference type="NCBI Taxonomy" id="2729629"/>
    <lineage>
        <taxon>Bacteria</taxon>
        <taxon>Bacillati</taxon>
        <taxon>Bacillota</taxon>
        <taxon>Clostridia</taxon>
        <taxon>Eubacteriales</taxon>
        <taxon>Clostridiales Family XVII. Incertae Sedis</taxon>
        <taxon>Sulfobacillus</taxon>
    </lineage>
</organism>
<name>A0A7Y0Q306_9FIRM</name>
<gene>
    <name evidence="2" type="ORF">HIJ39_08835</name>
</gene>
<sequence>MRWRDLLTGTGDSFPQLLSRQLEETLLVVEAVLDYIKADNFEDKESIAATAGELEHQADAARQELMDRLSQTFVTPFDREDINELSRAIDDIADYAENTIKEIRLYQVETDQFIRDMVRTLHDAVQALAEAVAMLTQDGQAANRAAMVAKSLENKMEGLYRKAIAHFSPETPVHYLIKMREVYRHLSNAADRVDLAANVINSIVVKQNL</sequence>
<comment type="caution">
    <text evidence="2">The sequence shown here is derived from an EMBL/GenBank/DDBJ whole genome shotgun (WGS) entry which is preliminary data.</text>
</comment>
<proteinExistence type="inferred from homology"/>
<dbReference type="Pfam" id="PF01865">
    <property type="entry name" value="PhoU_div"/>
    <property type="match status" value="1"/>
</dbReference>
<accession>A0A7Y0Q306</accession>
<dbReference type="InterPro" id="IPR038078">
    <property type="entry name" value="PhoU-like_sf"/>
</dbReference>
<reference evidence="2 3" key="1">
    <citation type="submission" date="2020-04" db="EMBL/GenBank/DDBJ databases">
        <authorList>
            <person name="Zhang R."/>
            <person name="Schippers A."/>
        </authorList>
    </citation>
    <scope>NUCLEOTIDE SEQUENCE [LARGE SCALE GENOMIC DNA]</scope>
    <source>
        <strain evidence="2 3">DSM 109850</strain>
    </source>
</reference>
<keyword evidence="3" id="KW-1185">Reference proteome</keyword>
<dbReference type="Gene3D" id="1.20.58.220">
    <property type="entry name" value="Phosphate transport system protein phou homolog 2, domain 2"/>
    <property type="match status" value="1"/>
</dbReference>
<dbReference type="PANTHER" id="PTHR37298:SF1">
    <property type="entry name" value="UPF0111 PROTEIN YKAA"/>
    <property type="match status" value="1"/>
</dbReference>
<dbReference type="SUPFAM" id="SSF109755">
    <property type="entry name" value="PhoU-like"/>
    <property type="match status" value="1"/>
</dbReference>